<keyword evidence="3" id="KW-0813">Transport</keyword>
<dbReference type="Proteomes" id="UP000631114">
    <property type="component" value="Unassembled WGS sequence"/>
</dbReference>
<feature type="domain" description="CSC1/OSCA1-like 7TM region" evidence="9">
    <location>
        <begin position="655"/>
        <end position="742"/>
    </location>
</feature>
<evidence type="ECO:0000256" key="4">
    <source>
        <dbReference type="ARBA" id="ARBA00022692"/>
    </source>
</evidence>
<keyword evidence="4 8" id="KW-0812">Transmembrane</keyword>
<dbReference type="AlphaFoldDB" id="A0A835HKY2"/>
<feature type="transmembrane region" description="Helical" evidence="8">
    <location>
        <begin position="446"/>
        <end position="468"/>
    </location>
</feature>
<keyword evidence="6 8" id="KW-0472">Membrane</keyword>
<feature type="transmembrane region" description="Helical" evidence="8">
    <location>
        <begin position="489"/>
        <end position="510"/>
    </location>
</feature>
<evidence type="ECO:0000259" key="11">
    <source>
        <dbReference type="Pfam" id="PF14703"/>
    </source>
</evidence>
<evidence type="ECO:0000256" key="7">
    <source>
        <dbReference type="ARBA" id="ARBA00023303"/>
    </source>
</evidence>
<feature type="transmembrane region" description="Helical" evidence="8">
    <location>
        <begin position="132"/>
        <end position="155"/>
    </location>
</feature>
<keyword evidence="5 8" id="KW-1133">Transmembrane helix</keyword>
<evidence type="ECO:0000259" key="9">
    <source>
        <dbReference type="Pfam" id="PF02714"/>
    </source>
</evidence>
<dbReference type="InterPro" id="IPR027815">
    <property type="entry name" value="CSC1/OSCA1-like_cyt"/>
</dbReference>
<evidence type="ECO:0000256" key="3">
    <source>
        <dbReference type="ARBA" id="ARBA00022448"/>
    </source>
</evidence>
<accession>A0A835HKY2</accession>
<name>A0A835HKY2_9MAGN</name>
<gene>
    <name evidence="12" type="ORF">IFM89_005051</name>
</gene>
<evidence type="ECO:0000259" key="10">
    <source>
        <dbReference type="Pfam" id="PF13967"/>
    </source>
</evidence>
<feature type="transmembrane region" description="Helical" evidence="8">
    <location>
        <begin position="20"/>
        <end position="41"/>
    </location>
</feature>
<evidence type="ECO:0000313" key="13">
    <source>
        <dbReference type="Proteomes" id="UP000631114"/>
    </source>
</evidence>
<evidence type="ECO:0000256" key="5">
    <source>
        <dbReference type="ARBA" id="ARBA00022989"/>
    </source>
</evidence>
<dbReference type="OrthoDB" id="1689567at2759"/>
<sequence length="811" mass="91731">MDYSSPPPSNEDDPTWYGNIQYLLNISAIGSLTCLLIFLFLKLKSDHRMPGPTALLSKLLAVWHATGREIASHCGADAAQFLLIEGGSCVILLSIAFFAICLLLPLNLYAGNATMDDQFSMTTINHIQKGSGLLWVHFVFVVIVVCLVHFGIGMIEERLRITRFRDGNGNVSSTSGNDVAIFTIMVQGLPKTLVGNKVPLEEYFQHKYPGKVYRVVVPMDLCALDDLVSDLVKVRNDISWLVARIDSQFVDEGDGYGYGEEEEVSAEGFWGQVRELWRRVKEIWVQVMTMMGLTEEERLRKMQDLRARLETEMAAYKEGRAQGAGIAFVIFKDVYTANKAVQDFQAEKKRPIGKFFSVMELQLGRSRWKVERAPPATDIYWNHLGSTRLSLKVRRVFVNTLLLLMLLFCSSPLAVITALKSAGRIINAEAMDNAQSWLAWVQSSSWFATVILQFLPNVLIFVSMYIIIPSTLSYLSKFERHLTVSGEQRAALLKMVCFFLVNLILLRALVESTLEGAILQMGRCYLDGEDCKRIEQYMSASFLSRSCLSSLAFLITSTFLGISYDLLAPVPWIKKKLQRFRKNDMLQLVPEQSEDYPIENREIDSLQSPLISERDFESGMRNNNTSSVPGLHGIDLQGQDLLVYPINRSSPVPKQTFDFAQYYAFNLTIFALTMIYASFAPLVVPVGTLYFGYRYVVDKYNFLFVYRVRGFPAGNDGKLMDSVLGIMRFCVDLFLLSMLLFFAVQGDSTKLQAIFTFGLLLLYKLLPSKSDRFQPSLLEGIQTVDGFVDGPTTDYELFAQPTFDWDTYQIR</sequence>
<organism evidence="12 13">
    <name type="scientific">Coptis chinensis</name>
    <dbReference type="NCBI Taxonomy" id="261450"/>
    <lineage>
        <taxon>Eukaryota</taxon>
        <taxon>Viridiplantae</taxon>
        <taxon>Streptophyta</taxon>
        <taxon>Embryophyta</taxon>
        <taxon>Tracheophyta</taxon>
        <taxon>Spermatophyta</taxon>
        <taxon>Magnoliopsida</taxon>
        <taxon>Ranunculales</taxon>
        <taxon>Ranunculaceae</taxon>
        <taxon>Coptidoideae</taxon>
        <taxon>Coptis</taxon>
    </lineage>
</organism>
<feature type="transmembrane region" description="Helical" evidence="8">
    <location>
        <begin position="90"/>
        <end position="112"/>
    </location>
</feature>
<dbReference type="PANTHER" id="PTHR13018:SF114">
    <property type="entry name" value="EXPRESSED PROTEIN"/>
    <property type="match status" value="1"/>
</dbReference>
<protein>
    <recommendedName>
        <fullName evidence="14">CSC1-like protein At4g35870</fullName>
    </recommendedName>
</protein>
<comment type="subcellular location">
    <subcellularLocation>
        <location evidence="1">Membrane</location>
        <topology evidence="1">Multi-pass membrane protein</topology>
    </subcellularLocation>
</comment>
<feature type="domain" description="CSC1/OSCA1-like N-terminal transmembrane" evidence="10">
    <location>
        <begin position="44"/>
        <end position="150"/>
    </location>
</feature>
<comment type="similarity">
    <text evidence="2">Belongs to the CSC1 (TC 1.A.17) family.</text>
</comment>
<dbReference type="InterPro" id="IPR032880">
    <property type="entry name" value="CSC1/OSCA1-like_N"/>
</dbReference>
<dbReference type="EMBL" id="JADFTS010000006">
    <property type="protein sequence ID" value="KAF9600227.1"/>
    <property type="molecule type" value="Genomic_DNA"/>
</dbReference>
<keyword evidence="13" id="KW-1185">Reference proteome</keyword>
<evidence type="ECO:0000256" key="6">
    <source>
        <dbReference type="ARBA" id="ARBA00023136"/>
    </source>
</evidence>
<feature type="domain" description="CSC1/OSCA1-like 7TM region" evidence="9">
    <location>
        <begin position="394"/>
        <end position="579"/>
    </location>
</feature>
<keyword evidence="7" id="KW-0407">Ion channel</keyword>
<dbReference type="Pfam" id="PF02714">
    <property type="entry name" value="RSN1_7TM"/>
    <property type="match status" value="2"/>
</dbReference>
<evidence type="ECO:0000256" key="8">
    <source>
        <dbReference type="SAM" id="Phobius"/>
    </source>
</evidence>
<dbReference type="Pfam" id="PF14703">
    <property type="entry name" value="PHM7_cyt"/>
    <property type="match status" value="1"/>
</dbReference>
<dbReference type="GO" id="GO:0005886">
    <property type="term" value="C:plasma membrane"/>
    <property type="evidence" value="ECO:0007669"/>
    <property type="project" value="TreeGrafter"/>
</dbReference>
<evidence type="ECO:0000256" key="2">
    <source>
        <dbReference type="ARBA" id="ARBA00007779"/>
    </source>
</evidence>
<dbReference type="PANTHER" id="PTHR13018">
    <property type="entry name" value="PROBABLE MEMBRANE PROTEIN DUF221-RELATED"/>
    <property type="match status" value="1"/>
</dbReference>
<comment type="caution">
    <text evidence="12">The sequence shown here is derived from an EMBL/GenBank/DDBJ whole genome shotgun (WGS) entry which is preliminary data.</text>
</comment>
<feature type="transmembrane region" description="Helical" evidence="8">
    <location>
        <begin position="663"/>
        <end position="693"/>
    </location>
</feature>
<dbReference type="Pfam" id="PF13967">
    <property type="entry name" value="RSN1_TM"/>
    <property type="match status" value="1"/>
</dbReference>
<feature type="domain" description="CSC1/OSCA1-like cytosolic" evidence="11">
    <location>
        <begin position="182"/>
        <end position="383"/>
    </location>
</feature>
<dbReference type="InterPro" id="IPR003864">
    <property type="entry name" value="CSC1/OSCA1-like_7TM"/>
</dbReference>
<feature type="transmembrane region" description="Helical" evidence="8">
    <location>
        <begin position="396"/>
        <end position="419"/>
    </location>
</feature>
<evidence type="ECO:0000256" key="1">
    <source>
        <dbReference type="ARBA" id="ARBA00004141"/>
    </source>
</evidence>
<feature type="transmembrane region" description="Helical" evidence="8">
    <location>
        <begin position="551"/>
        <end position="573"/>
    </location>
</feature>
<proteinExistence type="inferred from homology"/>
<evidence type="ECO:0000313" key="12">
    <source>
        <dbReference type="EMBL" id="KAF9600227.1"/>
    </source>
</evidence>
<reference evidence="12 13" key="1">
    <citation type="submission" date="2020-10" db="EMBL/GenBank/DDBJ databases">
        <title>The Coptis chinensis genome and diversification of protoberbering-type alkaloids.</title>
        <authorList>
            <person name="Wang B."/>
            <person name="Shu S."/>
            <person name="Song C."/>
            <person name="Liu Y."/>
        </authorList>
    </citation>
    <scope>NUCLEOTIDE SEQUENCE [LARGE SCALE GENOMIC DNA]</scope>
    <source>
        <strain evidence="12">HL-2020</strain>
        <tissue evidence="12">Leaf</tissue>
    </source>
</reference>
<evidence type="ECO:0008006" key="14">
    <source>
        <dbReference type="Google" id="ProtNLM"/>
    </source>
</evidence>
<dbReference type="GO" id="GO:0005227">
    <property type="term" value="F:calcium-activated cation channel activity"/>
    <property type="evidence" value="ECO:0007669"/>
    <property type="project" value="InterPro"/>
</dbReference>
<keyword evidence="7" id="KW-0406">Ion transport</keyword>
<dbReference type="InterPro" id="IPR045122">
    <property type="entry name" value="Csc1-like"/>
</dbReference>
<feature type="transmembrane region" description="Helical" evidence="8">
    <location>
        <begin position="725"/>
        <end position="744"/>
    </location>
</feature>